<keyword evidence="1" id="KW-0472">Membrane</keyword>
<keyword evidence="1" id="KW-1133">Transmembrane helix</keyword>
<accession>A0A1H1CKP8</accession>
<organism evidence="2 3">
    <name type="scientific">Pseudomonas moorei</name>
    <dbReference type="NCBI Taxonomy" id="395599"/>
    <lineage>
        <taxon>Bacteria</taxon>
        <taxon>Pseudomonadati</taxon>
        <taxon>Pseudomonadota</taxon>
        <taxon>Gammaproteobacteria</taxon>
        <taxon>Pseudomonadales</taxon>
        <taxon>Pseudomonadaceae</taxon>
        <taxon>Pseudomonas</taxon>
    </lineage>
</organism>
<dbReference type="AlphaFoldDB" id="A0A1H1CKP8"/>
<evidence type="ECO:0000313" key="2">
    <source>
        <dbReference type="EMBL" id="SDQ64811.1"/>
    </source>
</evidence>
<keyword evidence="1" id="KW-0812">Transmembrane</keyword>
<feature type="transmembrane region" description="Helical" evidence="1">
    <location>
        <begin position="35"/>
        <end position="55"/>
    </location>
</feature>
<evidence type="ECO:0000256" key="1">
    <source>
        <dbReference type="SAM" id="Phobius"/>
    </source>
</evidence>
<feature type="transmembrane region" description="Helical" evidence="1">
    <location>
        <begin position="7"/>
        <end position="29"/>
    </location>
</feature>
<proteinExistence type="predicted"/>
<sequence>MTERGTAGIVIEVMIVDTTGVTIVAMTMIEGMTAGMIGVTMISDMSVIAIVRIGMTDLS</sequence>
<keyword evidence="3" id="KW-1185">Reference proteome</keyword>
<dbReference type="EMBL" id="FNKJ01000003">
    <property type="protein sequence ID" value="SDQ64811.1"/>
    <property type="molecule type" value="Genomic_DNA"/>
</dbReference>
<reference evidence="3" key="1">
    <citation type="submission" date="2016-10" db="EMBL/GenBank/DDBJ databases">
        <authorList>
            <person name="Varghese N."/>
            <person name="Submissions S."/>
        </authorList>
    </citation>
    <scope>NUCLEOTIDE SEQUENCE [LARGE SCALE GENOMIC DNA]</scope>
    <source>
        <strain evidence="3">BS3775</strain>
    </source>
</reference>
<protein>
    <submittedName>
        <fullName evidence="2">Uncharacterized protein</fullName>
    </submittedName>
</protein>
<name>A0A1H1CKP8_9PSED</name>
<evidence type="ECO:0000313" key="3">
    <source>
        <dbReference type="Proteomes" id="UP000199570"/>
    </source>
</evidence>
<dbReference type="Proteomes" id="UP000199570">
    <property type="component" value="Unassembled WGS sequence"/>
</dbReference>
<gene>
    <name evidence="2" type="ORF">SAMN04490195_1272</name>
</gene>